<dbReference type="EMBL" id="JAUSUD010000005">
    <property type="protein sequence ID" value="MDQ0230296.1"/>
    <property type="molecule type" value="Genomic_DNA"/>
</dbReference>
<reference evidence="2 3" key="1">
    <citation type="submission" date="2023-07" db="EMBL/GenBank/DDBJ databases">
        <title>Genomic Encyclopedia of Type Strains, Phase IV (KMG-IV): sequencing the most valuable type-strain genomes for metagenomic binning, comparative biology and taxonomic classification.</title>
        <authorList>
            <person name="Goeker M."/>
        </authorList>
    </citation>
    <scope>NUCLEOTIDE SEQUENCE [LARGE SCALE GENOMIC DNA]</scope>
    <source>
        <strain evidence="2 3">DSM 29005</strain>
    </source>
</reference>
<feature type="transmembrane region" description="Helical" evidence="1">
    <location>
        <begin position="61"/>
        <end position="83"/>
    </location>
</feature>
<evidence type="ECO:0000313" key="3">
    <source>
        <dbReference type="Proteomes" id="UP001234495"/>
    </source>
</evidence>
<sequence length="93" mass="10657">MKLLKKVFTGFVTFSLLYAAIVMFAPWFLYLLNITINIKMHLFSVDLGEIFTNSNEMYGIVTHHGILLAGLIGVLLTISFHYLSKIRTHYSPF</sequence>
<comment type="caution">
    <text evidence="2">The sequence shown here is derived from an EMBL/GenBank/DDBJ whole genome shotgun (WGS) entry which is preliminary data.</text>
</comment>
<gene>
    <name evidence="2" type="ORF">J2S19_001550</name>
</gene>
<keyword evidence="1" id="KW-0812">Transmembrane</keyword>
<protein>
    <submittedName>
        <fullName evidence="2">Uncharacterized protein</fullName>
    </submittedName>
</protein>
<dbReference type="RefSeq" id="WP_307339362.1">
    <property type="nucleotide sequence ID" value="NZ_JAUSUD010000005.1"/>
</dbReference>
<proteinExistence type="predicted"/>
<dbReference type="Proteomes" id="UP001234495">
    <property type="component" value="Unassembled WGS sequence"/>
</dbReference>
<accession>A0ABT9ZDG1</accession>
<keyword evidence="1" id="KW-1133">Transmembrane helix</keyword>
<evidence type="ECO:0000256" key="1">
    <source>
        <dbReference type="SAM" id="Phobius"/>
    </source>
</evidence>
<feature type="transmembrane region" description="Helical" evidence="1">
    <location>
        <begin position="7"/>
        <end position="30"/>
    </location>
</feature>
<keyword evidence="1" id="KW-0472">Membrane</keyword>
<evidence type="ECO:0000313" key="2">
    <source>
        <dbReference type="EMBL" id="MDQ0230296.1"/>
    </source>
</evidence>
<organism evidence="2 3">
    <name type="scientific">Metabacillus malikii</name>
    <dbReference type="NCBI Taxonomy" id="1504265"/>
    <lineage>
        <taxon>Bacteria</taxon>
        <taxon>Bacillati</taxon>
        <taxon>Bacillota</taxon>
        <taxon>Bacilli</taxon>
        <taxon>Bacillales</taxon>
        <taxon>Bacillaceae</taxon>
        <taxon>Metabacillus</taxon>
    </lineage>
</organism>
<name>A0ABT9ZDG1_9BACI</name>
<keyword evidence="3" id="KW-1185">Reference proteome</keyword>